<organism evidence="2 3">
    <name type="scientific">Dryococelus australis</name>
    <dbReference type="NCBI Taxonomy" id="614101"/>
    <lineage>
        <taxon>Eukaryota</taxon>
        <taxon>Metazoa</taxon>
        <taxon>Ecdysozoa</taxon>
        <taxon>Arthropoda</taxon>
        <taxon>Hexapoda</taxon>
        <taxon>Insecta</taxon>
        <taxon>Pterygota</taxon>
        <taxon>Neoptera</taxon>
        <taxon>Polyneoptera</taxon>
        <taxon>Phasmatodea</taxon>
        <taxon>Verophasmatodea</taxon>
        <taxon>Anareolatae</taxon>
        <taxon>Phasmatidae</taxon>
        <taxon>Eurycanthinae</taxon>
        <taxon>Dryococelus</taxon>
    </lineage>
</organism>
<comment type="caution">
    <text evidence="2">The sequence shown here is derived from an EMBL/GenBank/DDBJ whole genome shotgun (WGS) entry which is preliminary data.</text>
</comment>
<keyword evidence="3" id="KW-1185">Reference proteome</keyword>
<feature type="compositionally biased region" description="Basic and acidic residues" evidence="1">
    <location>
        <begin position="539"/>
        <end position="552"/>
    </location>
</feature>
<dbReference type="EMBL" id="JARBHB010000001">
    <property type="protein sequence ID" value="KAJ8898176.1"/>
    <property type="molecule type" value="Genomic_DNA"/>
</dbReference>
<proteinExistence type="predicted"/>
<evidence type="ECO:0000256" key="1">
    <source>
        <dbReference type="SAM" id="MobiDB-lite"/>
    </source>
</evidence>
<protein>
    <submittedName>
        <fullName evidence="2">Uncharacterized protein</fullName>
    </submittedName>
</protein>
<dbReference type="Proteomes" id="UP001159363">
    <property type="component" value="Chromosome 1"/>
</dbReference>
<accession>A0ABQ9IPB5</accession>
<evidence type="ECO:0000313" key="2">
    <source>
        <dbReference type="EMBL" id="KAJ8898176.1"/>
    </source>
</evidence>
<reference evidence="2 3" key="1">
    <citation type="submission" date="2023-02" db="EMBL/GenBank/DDBJ databases">
        <title>LHISI_Scaffold_Assembly.</title>
        <authorList>
            <person name="Stuart O.P."/>
            <person name="Cleave R."/>
            <person name="Magrath M.J.L."/>
            <person name="Mikheyev A.S."/>
        </authorList>
    </citation>
    <scope>NUCLEOTIDE SEQUENCE [LARGE SCALE GENOMIC DNA]</scope>
    <source>
        <strain evidence="2">Daus_M_001</strain>
        <tissue evidence="2">Leg muscle</tissue>
    </source>
</reference>
<gene>
    <name evidence="2" type="ORF">PR048_003536</name>
</gene>
<sequence>MWYNCVERPSTGIAICDYYLLVDRLQVRPSFRLSNGHCSSFKIVVTGPTKHFALCEALMLVTGDICDISKVDICDADTCDIRFGFRRRRSLVYACGNRGGRCRWPAGFLEDLPFLPLLRSGAAPYSTHFILIGSRDLDVTIRPNLFTHLTPIAGSIQEDLANRYPYPEMPPYTQKGDNSVQGWCQHVAEYIIEDGRRVLEGFECCMKPGLKFISSLVFTRVSYTSVFTWPQEVDIQRRWVGLARRPDSGTTYCASNGAEQNNLQPTHLGSPAGGLMLTSTEATSQHCVLPYLGPALLRLADLETPDRQVGGSLYRMIRRSINWISMTSIVFFLAQDNSSPCAMRKPTEHAVRNGCNCGLNSVVPVRQRAMFCDLLSGAPLQRIITCAEIWTANRPGHRVSVKICRSNEHCARTLPAECAASRSPRLCLESQQPDEHDTTDRCDVAARRNFSDTMESRNRMQFCKVVGAAILSDWRHSDLAFHWLPLRFRRVGVVVPALLKTCRRPTCMHTDSERRDLGGSYHRGSWEPMRVKRSEVGAAPECKDGGTGDLRENPPTSGIALHDFPTRENPGVTPPLIEPDICGAAVAERLDCSPPTKANRFRFWELYWEGFLRDLPFHPPLHSSSVPYLPRRLSRHRSNFPFGVHRPTEGAETAGRKDTRSAPHAKYGYPRTAASMWYSRHKAAGPFTAVGSIPGGQAIHDKVRTFEVDFRKKALLLPAHILTAALCDMRPVKLVTMTGKFDVKSAHFIMPIAQPIGYLAEHAPIRERARSHQKKRQAIWYLCIYLLCGIEAAVARKRFRSIAGVMAEAACIMRGTRRPLHGSSTPNQSPRKHSIQKIHEQQLYIITVPLITRSERSLTSILDKLWQQKVLLAFPSRLLSHGAFGEL</sequence>
<feature type="region of interest" description="Disordered" evidence="1">
    <location>
        <begin position="640"/>
        <end position="665"/>
    </location>
</feature>
<feature type="region of interest" description="Disordered" evidence="1">
    <location>
        <begin position="539"/>
        <end position="568"/>
    </location>
</feature>
<feature type="compositionally biased region" description="Basic and acidic residues" evidence="1">
    <location>
        <begin position="646"/>
        <end position="661"/>
    </location>
</feature>
<evidence type="ECO:0000313" key="3">
    <source>
        <dbReference type="Proteomes" id="UP001159363"/>
    </source>
</evidence>
<name>A0ABQ9IPB5_9NEOP</name>